<proteinExistence type="inferred from homology"/>
<dbReference type="Proteomes" id="UP000235616">
    <property type="component" value="Unassembled WGS sequence"/>
</dbReference>
<name>A0A2N7W2J2_9BURK</name>
<accession>A0A2N7W2J2</accession>
<comment type="caution">
    <text evidence="3">The sequence shown here is derived from an EMBL/GenBank/DDBJ whole genome shotgun (WGS) entry which is preliminary data.</text>
</comment>
<comment type="similarity">
    <text evidence="1 2">Belongs to the outer membrane factor (OMF) (TC 1.B.17) family.</text>
</comment>
<dbReference type="EMBL" id="PNYA01000001">
    <property type="protein sequence ID" value="PMS23618.1"/>
    <property type="molecule type" value="Genomic_DNA"/>
</dbReference>
<keyword evidence="4" id="KW-1185">Reference proteome</keyword>
<keyword evidence="2" id="KW-0812">Transmembrane</keyword>
<reference evidence="3 4" key="1">
    <citation type="submission" date="2018-01" db="EMBL/GenBank/DDBJ databases">
        <title>Whole genome analyses suggest that Burkholderia sensu lato contains two further novel genera in the rhizoxinica-symbiotica group Mycetohabitans gen. nov., and Trinickia gen. nov.: implications for the evolution of diazotrophy and nodulation in the Burkholderiaceae.</title>
        <authorList>
            <person name="Estrada-de los Santos P."/>
            <person name="Palmer M."/>
            <person name="Chavez-Ramirez B."/>
            <person name="Beukes C."/>
            <person name="Steenkamp E.T."/>
            <person name="Hirsch A.M."/>
            <person name="Manyaka P."/>
            <person name="Maluk M."/>
            <person name="Lafos M."/>
            <person name="Crook M."/>
            <person name="Gross E."/>
            <person name="Simon M.F."/>
            <person name="Bueno dos Reis Junior F."/>
            <person name="Poole P.S."/>
            <person name="Venter S.N."/>
            <person name="James E.K."/>
        </authorList>
    </citation>
    <scope>NUCLEOTIDE SEQUENCE [LARGE SCALE GENOMIC DNA]</scope>
    <source>
        <strain evidence="3 4">GIMN1.004</strain>
    </source>
</reference>
<dbReference type="GO" id="GO:0015562">
    <property type="term" value="F:efflux transmembrane transporter activity"/>
    <property type="evidence" value="ECO:0007669"/>
    <property type="project" value="InterPro"/>
</dbReference>
<protein>
    <submittedName>
        <fullName evidence="3">RND transporter</fullName>
    </submittedName>
</protein>
<dbReference type="InterPro" id="IPR003423">
    <property type="entry name" value="OMP_efflux"/>
</dbReference>
<gene>
    <name evidence="3" type="ORF">C0Z18_00015</name>
</gene>
<keyword evidence="2" id="KW-0449">Lipoprotein</keyword>
<dbReference type="GO" id="GO:0005886">
    <property type="term" value="C:plasma membrane"/>
    <property type="evidence" value="ECO:0007669"/>
    <property type="project" value="UniProtKB-SubCell"/>
</dbReference>
<comment type="subcellular location">
    <subcellularLocation>
        <location evidence="2">Cell membrane</location>
        <topology evidence="2">Lipid-anchor</topology>
    </subcellularLocation>
</comment>
<evidence type="ECO:0000313" key="4">
    <source>
        <dbReference type="Proteomes" id="UP000235616"/>
    </source>
</evidence>
<dbReference type="PANTHER" id="PTHR30203">
    <property type="entry name" value="OUTER MEMBRANE CATION EFFLUX PROTEIN"/>
    <property type="match status" value="1"/>
</dbReference>
<dbReference type="Gene3D" id="2.20.200.10">
    <property type="entry name" value="Outer membrane efflux proteins (OEP)"/>
    <property type="match status" value="1"/>
</dbReference>
<dbReference type="AlphaFoldDB" id="A0A2N7W2J2"/>
<dbReference type="Gene3D" id="1.20.1600.10">
    <property type="entry name" value="Outer membrane efflux proteins (OEP)"/>
    <property type="match status" value="1"/>
</dbReference>
<keyword evidence="2" id="KW-0472">Membrane</keyword>
<sequence>MFAVAWTFVSAGCISLAPQYTRPAMPVPASYPADTVPSGPKAVDGADAAAAPTLPDWQDYFLDPRLRALIGEALANNRDLRIASARIDEAGAIVGLRRAAQFPAIDATATAARFRLPAGLLSPRPVVGDLYDAGLLQSSWEIDLWGRVRNAKAAALESLYAAESTRRAVTLSLIAHVADTYFGLCELDERLAFTRETIASRERSRHIFARRYEVGATSKLDLEQSEILLEQARTLEAQLAQARAAQAHALDALVGAPANVQTRDQPLDDAAVMSSLEAGLPSSLLEARPDIVAAEHRLRAANANIGAARAAFFPRIALTSSYGSSSGELGNLFSSSAGTWAFVPNLALPIFDAGRNRSNLALAKAQREEATAQYEQAIQNAFRDVADALSATDWLGTQVRTARATLDAQTERARLARLRYDDGVTPFLEVLDAQRDWLNAEQQLVQTRRALLSSRVALYTALGGATATADRAKDAGGVAAVPNTLTHHENHE</sequence>
<dbReference type="SUPFAM" id="SSF56954">
    <property type="entry name" value="Outer membrane efflux proteins (OEP)"/>
    <property type="match status" value="1"/>
</dbReference>
<organism evidence="3 4">
    <name type="scientific">Trinickia dabaoshanensis</name>
    <dbReference type="NCBI Taxonomy" id="564714"/>
    <lineage>
        <taxon>Bacteria</taxon>
        <taxon>Pseudomonadati</taxon>
        <taxon>Pseudomonadota</taxon>
        <taxon>Betaproteobacteria</taxon>
        <taxon>Burkholderiales</taxon>
        <taxon>Burkholderiaceae</taxon>
        <taxon>Trinickia</taxon>
    </lineage>
</organism>
<dbReference type="Pfam" id="PF02321">
    <property type="entry name" value="OEP"/>
    <property type="match status" value="2"/>
</dbReference>
<keyword evidence="2" id="KW-1134">Transmembrane beta strand</keyword>
<dbReference type="PANTHER" id="PTHR30203:SF33">
    <property type="entry name" value="BLR4455 PROTEIN"/>
    <property type="match status" value="1"/>
</dbReference>
<dbReference type="NCBIfam" id="TIGR01845">
    <property type="entry name" value="outer_NodT"/>
    <property type="match status" value="1"/>
</dbReference>
<evidence type="ECO:0000313" key="3">
    <source>
        <dbReference type="EMBL" id="PMS23618.1"/>
    </source>
</evidence>
<evidence type="ECO:0000256" key="2">
    <source>
        <dbReference type="RuleBase" id="RU362097"/>
    </source>
</evidence>
<dbReference type="InterPro" id="IPR010131">
    <property type="entry name" value="MdtP/NodT-like"/>
</dbReference>
<dbReference type="OrthoDB" id="9770517at2"/>
<keyword evidence="2" id="KW-0564">Palmitate</keyword>
<evidence type="ECO:0000256" key="1">
    <source>
        <dbReference type="ARBA" id="ARBA00007613"/>
    </source>
</evidence>